<keyword evidence="1" id="KW-0597">Phosphoprotein</keyword>
<evidence type="ECO:0000313" key="5">
    <source>
        <dbReference type="Proteomes" id="UP000515208"/>
    </source>
</evidence>
<reference evidence="6" key="1">
    <citation type="submission" date="2025-08" db="UniProtKB">
        <authorList>
            <consortium name="RefSeq"/>
        </authorList>
    </citation>
    <scope>IDENTIFICATION</scope>
    <source>
        <tissue evidence="6">Blood</tissue>
    </source>
</reference>
<dbReference type="GeneID" id="104982211"/>
<dbReference type="GO" id="GO:0008286">
    <property type="term" value="P:insulin receptor signaling pathway"/>
    <property type="evidence" value="ECO:0007669"/>
    <property type="project" value="InterPro"/>
</dbReference>
<dbReference type="CDD" id="cd01204">
    <property type="entry name" value="PTB_IRS"/>
    <property type="match status" value="1"/>
</dbReference>
<dbReference type="GO" id="GO:0005829">
    <property type="term" value="C:cytosol"/>
    <property type="evidence" value="ECO:0007669"/>
    <property type="project" value="TreeGrafter"/>
</dbReference>
<dbReference type="SUPFAM" id="SSF50729">
    <property type="entry name" value="PH domain-like"/>
    <property type="match status" value="1"/>
</dbReference>
<keyword evidence="5" id="KW-1185">Reference proteome</keyword>
<evidence type="ECO:0000313" key="6">
    <source>
        <dbReference type="RefSeq" id="XP_010829851.1"/>
    </source>
</evidence>
<dbReference type="RefSeq" id="XP_010829851.1">
    <property type="nucleotide sequence ID" value="XM_010831549.1"/>
</dbReference>
<keyword evidence="6" id="KW-0675">Receptor</keyword>
<evidence type="ECO:0000256" key="1">
    <source>
        <dbReference type="ARBA" id="ARBA00022553"/>
    </source>
</evidence>
<dbReference type="Gene3D" id="2.30.29.30">
    <property type="entry name" value="Pleckstrin-homology domain (PH domain)/Phosphotyrosine-binding domain (PTB)"/>
    <property type="match status" value="1"/>
</dbReference>
<dbReference type="GO" id="GO:0005158">
    <property type="term" value="F:insulin receptor binding"/>
    <property type="evidence" value="ECO:0007669"/>
    <property type="project" value="InterPro"/>
</dbReference>
<feature type="region of interest" description="Disordered" evidence="3">
    <location>
        <begin position="192"/>
        <end position="219"/>
    </location>
</feature>
<dbReference type="FunFam" id="2.30.29.30:FF:000029">
    <property type="entry name" value="Insulin receptor substrate 1"/>
    <property type="match status" value="1"/>
</dbReference>
<dbReference type="Proteomes" id="UP000515208">
    <property type="component" value="Unplaced"/>
</dbReference>
<dbReference type="PROSITE" id="PS51064">
    <property type="entry name" value="IRS_PTB"/>
    <property type="match status" value="1"/>
</dbReference>
<dbReference type="SMART" id="SM01244">
    <property type="entry name" value="IRS"/>
    <property type="match status" value="1"/>
</dbReference>
<dbReference type="CTD" id="8660"/>
<proteinExistence type="predicted"/>
<dbReference type="SMART" id="SM00310">
    <property type="entry name" value="PTBI"/>
    <property type="match status" value="1"/>
</dbReference>
<dbReference type="InterPro" id="IPR011993">
    <property type="entry name" value="PH-like_dom_sf"/>
</dbReference>
<feature type="region of interest" description="Disordered" evidence="3">
    <location>
        <begin position="133"/>
        <end position="158"/>
    </location>
</feature>
<accession>A0A6P3GK31</accession>
<dbReference type="InterPro" id="IPR002404">
    <property type="entry name" value="IRS_PTB"/>
</dbReference>
<protein>
    <submittedName>
        <fullName evidence="6">Insulin receptor substrate 2</fullName>
    </submittedName>
</protein>
<feature type="compositionally biased region" description="Basic and acidic residues" evidence="3">
    <location>
        <begin position="196"/>
        <end position="210"/>
    </location>
</feature>
<gene>
    <name evidence="6" type="primary">IRS2</name>
</gene>
<dbReference type="PANTHER" id="PTHR10614">
    <property type="entry name" value="INSULIN RECEPTOR SUBSTRATE"/>
    <property type="match status" value="1"/>
</dbReference>
<dbReference type="PRINTS" id="PR00628">
    <property type="entry name" value="INSULINRSI"/>
</dbReference>
<dbReference type="OrthoDB" id="946068at2759"/>
<dbReference type="Pfam" id="PF02174">
    <property type="entry name" value="IRS"/>
    <property type="match status" value="1"/>
</dbReference>
<dbReference type="GO" id="GO:0043548">
    <property type="term" value="F:phosphatidylinositol 3-kinase binding"/>
    <property type="evidence" value="ECO:0007669"/>
    <property type="project" value="TreeGrafter"/>
</dbReference>
<feature type="region of interest" description="Disordered" evidence="3">
    <location>
        <begin position="343"/>
        <end position="380"/>
    </location>
</feature>
<evidence type="ECO:0000256" key="3">
    <source>
        <dbReference type="SAM" id="MobiDB-lite"/>
    </source>
</evidence>
<dbReference type="AlphaFoldDB" id="A0A6P3GK31"/>
<dbReference type="GO" id="GO:0005886">
    <property type="term" value="C:plasma membrane"/>
    <property type="evidence" value="ECO:0007669"/>
    <property type="project" value="TreeGrafter"/>
</dbReference>
<evidence type="ECO:0000259" key="4">
    <source>
        <dbReference type="PROSITE" id="PS51064"/>
    </source>
</evidence>
<dbReference type="KEGG" id="bbis:104982211"/>
<dbReference type="PANTHER" id="PTHR10614:SF7">
    <property type="entry name" value="INSULIN RECEPTOR SUBSTRATE 2"/>
    <property type="match status" value="1"/>
</dbReference>
<sequence>MVNRRPAPCSNARLVVLVLQRAVHGRFRTAESGEPPRPRRAPLPSWEKSWGSIPLSNLSRAPDGPWGNLAPWPLQPRSRKSVFLMPVFASATVGFVACSDLNSGTPTLNSSPHSHLGDALYVRRRPLPRLCALGRGSAGDWPRPRRPGSARRSPPSSWHDGNCSLLRPLVLPFLLLHLNRRFQLPENLQVNGADDAPERARDRARGKGSPERSAGAAAADDSYGLVAPATAAYREVWQVNLKPKGLGQSKNLTGVYRLCLSARTIGFVKLNCEQPSVTLQLMSIRRCGHSDSFFFIEVGRSAVTGPGELWMQADDSVVAQNIHETILEAMKALKELFEFRPRSKSQSSGSSATHPISVPGARNTPESIAETPPARDGSAGELYGYMTMERPLSHCGGRAYRRVSGDGAPDLDRGLRKRTYSLTTPARQRPVPQPSSASLDEYTLMRATFSGSSGRLCPSCPASSPKVAYHPYPEDYGDIEIGSHRSSSSNLGTDDGYVPMTPGVALLGTGSGSCKSDDYMPMSPTSVSAPKQILQPRPVPAALPPAGATLSMESADSKLLPNGDYLNMSPSDKGTAGTPPDFFSAAGETLRCRAGWPHAAGLVCGSQCAFLRSSPVALVLLVGGPWLGAELGALAPVRLLEQMGKDRGVLALTWLSQTLNDEGEERREGVQTTVNTEYALLKSDSHQKNSLRTHHLVLPLVEQAGKTRAGLRRALGGGSRSKRNSELGLVPPGLKESKAFRIK</sequence>
<dbReference type="InterPro" id="IPR039011">
    <property type="entry name" value="IRS"/>
</dbReference>
<evidence type="ECO:0000256" key="2">
    <source>
        <dbReference type="ARBA" id="ARBA00023224"/>
    </source>
</evidence>
<keyword evidence="2" id="KW-0807">Transducer</keyword>
<organism evidence="5 6">
    <name type="scientific">Bison bison bison</name>
    <name type="common">North American plains bison</name>
    <dbReference type="NCBI Taxonomy" id="43346"/>
    <lineage>
        <taxon>Eukaryota</taxon>
        <taxon>Metazoa</taxon>
        <taxon>Chordata</taxon>
        <taxon>Craniata</taxon>
        <taxon>Vertebrata</taxon>
        <taxon>Euteleostomi</taxon>
        <taxon>Mammalia</taxon>
        <taxon>Eutheria</taxon>
        <taxon>Laurasiatheria</taxon>
        <taxon>Artiodactyla</taxon>
        <taxon>Ruminantia</taxon>
        <taxon>Pecora</taxon>
        <taxon>Bovidae</taxon>
        <taxon>Bovinae</taxon>
        <taxon>Bison</taxon>
    </lineage>
</organism>
<name>A0A6P3GK31_BISBB</name>
<feature type="domain" description="IRS-type PTB" evidence="4">
    <location>
        <begin position="233"/>
        <end position="337"/>
    </location>
</feature>